<protein>
    <submittedName>
        <fullName evidence="3">ABC transporter</fullName>
    </submittedName>
</protein>
<feature type="transmembrane region" description="Helical" evidence="1">
    <location>
        <begin position="143"/>
        <end position="164"/>
    </location>
</feature>
<reference evidence="3 4" key="1">
    <citation type="submission" date="2014-07" db="EMBL/GenBank/DDBJ databases">
        <title>Porphyromonadaceae bacterium OUH 308042 = ATCC BAA-2681 = DSM 28342 draft genome.</title>
        <authorList>
            <person name="Sydenham T.V."/>
            <person name="Hasman H."/>
            <person name="Justensen U.S."/>
        </authorList>
    </citation>
    <scope>NUCLEOTIDE SEQUENCE [LARGE SCALE GENOMIC DNA]</scope>
    <source>
        <strain evidence="3 4">OUH 308042</strain>
    </source>
</reference>
<dbReference type="AlphaFoldDB" id="A0A0C3NDG3"/>
<feature type="transmembrane region" description="Helical" evidence="1">
    <location>
        <begin position="737"/>
        <end position="756"/>
    </location>
</feature>
<feature type="transmembrane region" description="Helical" evidence="1">
    <location>
        <begin position="71"/>
        <end position="89"/>
    </location>
</feature>
<dbReference type="RefSeq" id="WP_041505419.1">
    <property type="nucleotide sequence ID" value="NZ_JPIU01000040.1"/>
</dbReference>
<evidence type="ECO:0000259" key="2">
    <source>
        <dbReference type="Pfam" id="PF09822"/>
    </source>
</evidence>
<dbReference type="GO" id="GO:0005886">
    <property type="term" value="C:plasma membrane"/>
    <property type="evidence" value="ECO:0007669"/>
    <property type="project" value="UniProtKB-SubCell"/>
</dbReference>
<keyword evidence="1" id="KW-0472">Membrane</keyword>
<feature type="transmembrane region" description="Helical" evidence="1">
    <location>
        <begin position="171"/>
        <end position="189"/>
    </location>
</feature>
<name>A0A0C3NDG3_9PORP</name>
<dbReference type="GO" id="GO:0140359">
    <property type="term" value="F:ABC-type transporter activity"/>
    <property type="evidence" value="ECO:0007669"/>
    <property type="project" value="InterPro"/>
</dbReference>
<comment type="caution">
    <text evidence="3">The sequence shown here is derived from an EMBL/GenBank/DDBJ whole genome shotgun (WGS) entry which is preliminary data.</text>
</comment>
<feature type="transmembrane region" description="Helical" evidence="1">
    <location>
        <begin position="256"/>
        <end position="273"/>
    </location>
</feature>
<evidence type="ECO:0000313" key="4">
    <source>
        <dbReference type="Proteomes" id="UP000031980"/>
    </source>
</evidence>
<gene>
    <name evidence="3" type="ORF">BA92_12260</name>
</gene>
<accession>A0A0C3NDG3</accession>
<evidence type="ECO:0000313" key="3">
    <source>
        <dbReference type="EMBL" id="KIO44142.1"/>
    </source>
</evidence>
<feature type="transmembrane region" description="Helical" evidence="1">
    <location>
        <begin position="20"/>
        <end position="39"/>
    </location>
</feature>
<evidence type="ECO:0000256" key="1">
    <source>
        <dbReference type="SAM" id="Phobius"/>
    </source>
</evidence>
<dbReference type="Pfam" id="PF12679">
    <property type="entry name" value="ABC2_membrane_2"/>
    <property type="match status" value="1"/>
</dbReference>
<dbReference type="InterPro" id="IPR019196">
    <property type="entry name" value="ABC_transp_unknown"/>
</dbReference>
<feature type="transmembrane region" description="Helical" evidence="1">
    <location>
        <begin position="225"/>
        <end position="244"/>
    </location>
</feature>
<feature type="domain" description="ABC-type uncharacterised transport system" evidence="2">
    <location>
        <begin position="450"/>
        <end position="538"/>
    </location>
</feature>
<keyword evidence="4" id="KW-1185">Reference proteome</keyword>
<feature type="transmembrane region" description="Helical" evidence="1">
    <location>
        <begin position="110"/>
        <end position="131"/>
    </location>
</feature>
<sequence>MKTIYKLALAELQTLFYSPVAWLILIIFTFQAGMVYTNLFGGLVRAQSLGYPVYNVTAETYFPFFRAMQQYLYFYIPLLTMGIMSRELGSGSIKLLYSSPVTNTQIILGKYLSLMLYCFVLIGVLIVFVFFGVCTIKMVDIPYMLSGLLGLYLLLCAYAAIGLFMSSITSYQVVAAMGTLAVLAVLSYVKGMWQGIEFVKDITFWLSIDGRADEFIGGLICSEDFLYFVIVIAMFLMLCILRLQARRQRISWIVRWGKYLGVVGIAMLLGYLSSRPVFMSYYDASRTKFNTLTPNSQEIVKKLDGGLTITTFTNILDNDFYSTLPENVNWDKEVFKQYVRFKPEIKMKYVYFYADAQNKELDKMYPNMTDKERARKMIECWGIDSTIVLPPEEIKKIIDLEAEKNHSVRLVERENGQRIFLRFYEGFDRNPREGEISAAFKRLIMKLPIVGFLQGHGERDPKKEGDRDYNRFSQDKWFRYALINQGFDVAEVTLDKDIAPDIEILVIAEMKSALTPEERMRLDAYIERGGNLLILGEPRRRDIMNQIVEPLGVKFLPGVLVKPTENFQADLIITTPTKEAGELSYPFQTIIDYEGCVTFPGSSALAYAADKGYSVTPLFMSDTAGSWNELQTTDFIDDVATLNLLEGEKEESLPIALALSRKVGEKEQRIIIFGDADCISNGELGMQRKDVWAMNFNILTGSFFWLSHEEVPIDMRRPTPPDNAVYVGEIGMSVAKIGFLGVFPAILIFFALFIWIRRRGR</sequence>
<dbReference type="Proteomes" id="UP000031980">
    <property type="component" value="Unassembled WGS sequence"/>
</dbReference>
<dbReference type="OrthoDB" id="1020756at2"/>
<dbReference type="Pfam" id="PF09822">
    <property type="entry name" value="ABC_transp_aux"/>
    <property type="match status" value="1"/>
</dbReference>
<keyword evidence="1" id="KW-0812">Transmembrane</keyword>
<dbReference type="EMBL" id="JPIU01000040">
    <property type="protein sequence ID" value="KIO44142.1"/>
    <property type="molecule type" value="Genomic_DNA"/>
</dbReference>
<keyword evidence="1" id="KW-1133">Transmembrane helix</keyword>
<proteinExistence type="predicted"/>
<organism evidence="3 4">
    <name type="scientific">Sanguibacteroides justesenii</name>
    <dbReference type="NCBI Taxonomy" id="1547597"/>
    <lineage>
        <taxon>Bacteria</taxon>
        <taxon>Pseudomonadati</taxon>
        <taxon>Bacteroidota</taxon>
        <taxon>Bacteroidia</taxon>
        <taxon>Bacteroidales</taxon>
        <taxon>Porphyromonadaceae</taxon>
        <taxon>Sanguibacteroides</taxon>
    </lineage>
</organism>